<dbReference type="InterPro" id="IPR019564">
    <property type="entry name" value="Sam37/metaxin_N"/>
</dbReference>
<dbReference type="Pfam" id="PF17171">
    <property type="entry name" value="GST_C_6"/>
    <property type="match status" value="1"/>
</dbReference>
<keyword evidence="6" id="KW-0472">Membrane</keyword>
<evidence type="ECO:0000256" key="1">
    <source>
        <dbReference type="ARBA" id="ARBA00004294"/>
    </source>
</evidence>
<evidence type="ECO:0000313" key="9">
    <source>
        <dbReference type="EMBL" id="KAF2651485.1"/>
    </source>
</evidence>
<evidence type="ECO:0000313" key="10">
    <source>
        <dbReference type="Proteomes" id="UP000799324"/>
    </source>
</evidence>
<feature type="domain" description="Metaxin glutathione S-transferase" evidence="8">
    <location>
        <begin position="231"/>
        <end position="293"/>
    </location>
</feature>
<proteinExistence type="predicted"/>
<evidence type="ECO:0000259" key="8">
    <source>
        <dbReference type="Pfam" id="PF17171"/>
    </source>
</evidence>
<keyword evidence="3" id="KW-1000">Mitochondrion outer membrane</keyword>
<protein>
    <recommendedName>
        <fullName evidence="11">Mitochondrial outer membrane transport complex Sam37/metaxin N-terminal domain-containing protein</fullName>
    </recommendedName>
</protein>
<evidence type="ECO:0008006" key="11">
    <source>
        <dbReference type="Google" id="ProtNLM"/>
    </source>
</evidence>
<sequence length="451" mass="49568">MVLQLHVWGPAFGLPSIDAECTASVAYFNRIVPQAHWVLVADYDTSISPQNEYPLLIDGSTYVTGFTNIVSHLRNHHSGAYDLDYHLTSEQQTDRTAFVSFLQSAATPLVDLSLYVSSENYSAATSSSYTAILPWYLNYTIPPTRRDLARSRTAHLGLSSLDVSLQRDVAGPGSMSLGSDFEAAKRDAGIPTADTGAQPNMLSMGRGKGLQGFLSSPIYAARFKLDTLTNELLEPLFELLGKKDYLLEGGRPSSLDCLAFGYLATMFYPTLPQAWLKEALQLRYPRLVRYISRLREELLGREDIQAADVWTISSSKTKNEASITDTRNSVGLRLPWHPRSARPLHTTLKRATDEMVSNLPLVAKLLPQDAVIQASNTNISTTIPSSLPSPILMKTLRIFTAAIVGTFTGIAIVHRRNPRDGDLIFWALRPGGGGLGEAGDLLRALAYQLPR</sequence>
<dbReference type="InterPro" id="IPR033468">
    <property type="entry name" value="Metaxin_GST"/>
</dbReference>
<evidence type="ECO:0000256" key="6">
    <source>
        <dbReference type="ARBA" id="ARBA00023136"/>
    </source>
</evidence>
<dbReference type="PANTHER" id="PTHR12289:SF41">
    <property type="entry name" value="FAILED AXON CONNECTIONS-RELATED"/>
    <property type="match status" value="1"/>
</dbReference>
<keyword evidence="10" id="KW-1185">Reference proteome</keyword>
<evidence type="ECO:0000256" key="2">
    <source>
        <dbReference type="ARBA" id="ARBA00022448"/>
    </source>
</evidence>
<dbReference type="InterPro" id="IPR050931">
    <property type="entry name" value="Mito_Protein_Transport_Metaxin"/>
</dbReference>
<keyword evidence="4" id="KW-0653">Protein transport</keyword>
<evidence type="ECO:0000256" key="5">
    <source>
        <dbReference type="ARBA" id="ARBA00023128"/>
    </source>
</evidence>
<dbReference type="GO" id="GO:0015031">
    <property type="term" value="P:protein transport"/>
    <property type="evidence" value="ECO:0007669"/>
    <property type="project" value="UniProtKB-KW"/>
</dbReference>
<dbReference type="Pfam" id="PF10568">
    <property type="entry name" value="Tom37"/>
    <property type="match status" value="1"/>
</dbReference>
<name>A0A6A6SUP2_9PLEO</name>
<organism evidence="9 10">
    <name type="scientific">Lophiostoma macrostomum CBS 122681</name>
    <dbReference type="NCBI Taxonomy" id="1314788"/>
    <lineage>
        <taxon>Eukaryota</taxon>
        <taxon>Fungi</taxon>
        <taxon>Dikarya</taxon>
        <taxon>Ascomycota</taxon>
        <taxon>Pezizomycotina</taxon>
        <taxon>Dothideomycetes</taxon>
        <taxon>Pleosporomycetidae</taxon>
        <taxon>Pleosporales</taxon>
        <taxon>Lophiostomataceae</taxon>
        <taxon>Lophiostoma</taxon>
    </lineage>
</organism>
<keyword evidence="2" id="KW-0813">Transport</keyword>
<dbReference type="Proteomes" id="UP000799324">
    <property type="component" value="Unassembled WGS sequence"/>
</dbReference>
<accession>A0A6A6SUP2</accession>
<evidence type="ECO:0000256" key="3">
    <source>
        <dbReference type="ARBA" id="ARBA00022787"/>
    </source>
</evidence>
<dbReference type="AlphaFoldDB" id="A0A6A6SUP2"/>
<feature type="domain" description="Mitochondrial outer membrane transport complex Sam37/metaxin N-terminal" evidence="7">
    <location>
        <begin position="21"/>
        <end position="146"/>
    </location>
</feature>
<reference evidence="9" key="1">
    <citation type="journal article" date="2020" name="Stud. Mycol.">
        <title>101 Dothideomycetes genomes: a test case for predicting lifestyles and emergence of pathogens.</title>
        <authorList>
            <person name="Haridas S."/>
            <person name="Albert R."/>
            <person name="Binder M."/>
            <person name="Bloem J."/>
            <person name="Labutti K."/>
            <person name="Salamov A."/>
            <person name="Andreopoulos B."/>
            <person name="Baker S."/>
            <person name="Barry K."/>
            <person name="Bills G."/>
            <person name="Bluhm B."/>
            <person name="Cannon C."/>
            <person name="Castanera R."/>
            <person name="Culley D."/>
            <person name="Daum C."/>
            <person name="Ezra D."/>
            <person name="Gonzalez J."/>
            <person name="Henrissat B."/>
            <person name="Kuo A."/>
            <person name="Liang C."/>
            <person name="Lipzen A."/>
            <person name="Lutzoni F."/>
            <person name="Magnuson J."/>
            <person name="Mondo S."/>
            <person name="Nolan M."/>
            <person name="Ohm R."/>
            <person name="Pangilinan J."/>
            <person name="Park H.-J."/>
            <person name="Ramirez L."/>
            <person name="Alfaro M."/>
            <person name="Sun H."/>
            <person name="Tritt A."/>
            <person name="Yoshinaga Y."/>
            <person name="Zwiers L.-H."/>
            <person name="Turgeon B."/>
            <person name="Goodwin S."/>
            <person name="Spatafora J."/>
            <person name="Crous P."/>
            <person name="Grigoriev I."/>
        </authorList>
    </citation>
    <scope>NUCLEOTIDE SEQUENCE</scope>
    <source>
        <strain evidence="9">CBS 122681</strain>
    </source>
</reference>
<dbReference type="CDD" id="cd03078">
    <property type="entry name" value="GST_N_Metaxin1_like"/>
    <property type="match status" value="1"/>
</dbReference>
<dbReference type="GO" id="GO:0001401">
    <property type="term" value="C:SAM complex"/>
    <property type="evidence" value="ECO:0007669"/>
    <property type="project" value="InterPro"/>
</dbReference>
<evidence type="ECO:0000259" key="7">
    <source>
        <dbReference type="Pfam" id="PF10568"/>
    </source>
</evidence>
<evidence type="ECO:0000256" key="4">
    <source>
        <dbReference type="ARBA" id="ARBA00022927"/>
    </source>
</evidence>
<dbReference type="PANTHER" id="PTHR12289">
    <property type="entry name" value="METAXIN RELATED"/>
    <property type="match status" value="1"/>
</dbReference>
<comment type="subcellular location">
    <subcellularLocation>
        <location evidence="1">Mitochondrion outer membrane</location>
    </subcellularLocation>
</comment>
<dbReference type="GO" id="GO:0007005">
    <property type="term" value="P:mitochondrion organization"/>
    <property type="evidence" value="ECO:0007669"/>
    <property type="project" value="TreeGrafter"/>
</dbReference>
<gene>
    <name evidence="9" type="ORF">K491DRAFT_696397</name>
</gene>
<dbReference type="EMBL" id="MU004424">
    <property type="protein sequence ID" value="KAF2651485.1"/>
    <property type="molecule type" value="Genomic_DNA"/>
</dbReference>
<dbReference type="OrthoDB" id="5599269at2759"/>
<keyword evidence="5" id="KW-0496">Mitochondrion</keyword>